<dbReference type="GO" id="GO:0005730">
    <property type="term" value="C:nucleolus"/>
    <property type="evidence" value="ECO:0007669"/>
    <property type="project" value="TreeGrafter"/>
</dbReference>
<evidence type="ECO:0000313" key="2">
    <source>
        <dbReference type="EMBL" id="KAK0467884.1"/>
    </source>
</evidence>
<name>A0AA39NLT8_ARMTA</name>
<dbReference type="GO" id="GO:0003726">
    <property type="term" value="F:double-stranded RNA adenosine deaminase activity"/>
    <property type="evidence" value="ECO:0007669"/>
    <property type="project" value="TreeGrafter"/>
</dbReference>
<sequence>MPHVLDFDAIIRHIHGTYASLRISPPDGKFTIFASFFLTDQRRTKVISIATGTKCLPTSRLPTQGEALHDSHAEVLARRGAIRWFMEEILRQTASDWIVRRASGKYALRDGVTLNLYISTVPCGDASTRFLAAFQDEEMALLKDSTVRQPVEPAAAARGRDGYSLYGVLRTKPGRADSPPTQSMSCSDKIASWTVLGIQGALGSRFLSPLYISSIIIGEVPPSMHEMVLEDCNRALWDRLGWHALAGDYRVQRPSIGFTSLSFMHSRDFLKTASGSCNDSLCWIADSHKMHEVLINGFKRGVSPKHRLREKSRPLLCQTSLFSLYHQVSRVLGLSDQSQQAYSDVKHSAVEYQDVKDRLMGSGGPLAGWLRTASLSNDFVCGLQETEALTNIKFASERESNEYDIPS</sequence>
<dbReference type="SMART" id="SM00552">
    <property type="entry name" value="ADEAMc"/>
    <property type="match status" value="1"/>
</dbReference>
<dbReference type="Pfam" id="PF02137">
    <property type="entry name" value="A_deamin"/>
    <property type="match status" value="1"/>
</dbReference>
<dbReference type="GeneID" id="85365640"/>
<dbReference type="GO" id="GO:0008251">
    <property type="term" value="F:tRNA-specific adenosine deaminase activity"/>
    <property type="evidence" value="ECO:0007669"/>
    <property type="project" value="TreeGrafter"/>
</dbReference>
<dbReference type="GO" id="GO:0003725">
    <property type="term" value="F:double-stranded RNA binding"/>
    <property type="evidence" value="ECO:0007669"/>
    <property type="project" value="TreeGrafter"/>
</dbReference>
<proteinExistence type="predicted"/>
<dbReference type="GO" id="GO:0006382">
    <property type="term" value="P:adenosine to inosine editing"/>
    <property type="evidence" value="ECO:0007669"/>
    <property type="project" value="TreeGrafter"/>
</dbReference>
<dbReference type="GO" id="GO:0005737">
    <property type="term" value="C:cytoplasm"/>
    <property type="evidence" value="ECO:0007669"/>
    <property type="project" value="TreeGrafter"/>
</dbReference>
<evidence type="ECO:0000313" key="3">
    <source>
        <dbReference type="Proteomes" id="UP001175211"/>
    </source>
</evidence>
<reference evidence="2" key="1">
    <citation type="submission" date="2023-06" db="EMBL/GenBank/DDBJ databases">
        <authorList>
            <consortium name="Lawrence Berkeley National Laboratory"/>
            <person name="Ahrendt S."/>
            <person name="Sahu N."/>
            <person name="Indic B."/>
            <person name="Wong-Bajracharya J."/>
            <person name="Merenyi Z."/>
            <person name="Ke H.-M."/>
            <person name="Monk M."/>
            <person name="Kocsube S."/>
            <person name="Drula E."/>
            <person name="Lipzen A."/>
            <person name="Balint B."/>
            <person name="Henrissat B."/>
            <person name="Andreopoulos B."/>
            <person name="Martin F.M."/>
            <person name="Harder C.B."/>
            <person name="Rigling D."/>
            <person name="Ford K.L."/>
            <person name="Foster G.D."/>
            <person name="Pangilinan J."/>
            <person name="Papanicolaou A."/>
            <person name="Barry K."/>
            <person name="LaButti K."/>
            <person name="Viragh M."/>
            <person name="Koriabine M."/>
            <person name="Yan M."/>
            <person name="Riley R."/>
            <person name="Champramary S."/>
            <person name="Plett K.L."/>
            <person name="Tsai I.J."/>
            <person name="Slot J."/>
            <person name="Sipos G."/>
            <person name="Plett J."/>
            <person name="Nagy L.G."/>
            <person name="Grigoriev I.V."/>
        </authorList>
    </citation>
    <scope>NUCLEOTIDE SEQUENCE</scope>
    <source>
        <strain evidence="2">CCBAS 213</strain>
    </source>
</reference>
<evidence type="ECO:0000259" key="1">
    <source>
        <dbReference type="PROSITE" id="PS50141"/>
    </source>
</evidence>
<dbReference type="PANTHER" id="PTHR10910">
    <property type="entry name" value="EUKARYOTE SPECIFIC DSRNA BINDING PROTEIN"/>
    <property type="match status" value="1"/>
</dbReference>
<feature type="domain" description="A to I editase" evidence="1">
    <location>
        <begin position="48"/>
        <end position="359"/>
    </location>
</feature>
<comment type="caution">
    <text evidence="2">The sequence shown here is derived from an EMBL/GenBank/DDBJ whole genome shotgun (WGS) entry which is preliminary data.</text>
</comment>
<keyword evidence="3" id="KW-1185">Reference proteome</keyword>
<dbReference type="InterPro" id="IPR002466">
    <property type="entry name" value="A_deamin"/>
</dbReference>
<dbReference type="GO" id="GO:0006396">
    <property type="term" value="P:RNA processing"/>
    <property type="evidence" value="ECO:0007669"/>
    <property type="project" value="InterPro"/>
</dbReference>
<protein>
    <recommendedName>
        <fullName evidence="1">A to I editase domain-containing protein</fullName>
    </recommendedName>
</protein>
<dbReference type="AlphaFoldDB" id="A0AA39NLT8"/>
<organism evidence="2 3">
    <name type="scientific">Armillaria tabescens</name>
    <name type="common">Ringless honey mushroom</name>
    <name type="synonym">Agaricus tabescens</name>
    <dbReference type="NCBI Taxonomy" id="1929756"/>
    <lineage>
        <taxon>Eukaryota</taxon>
        <taxon>Fungi</taxon>
        <taxon>Dikarya</taxon>
        <taxon>Basidiomycota</taxon>
        <taxon>Agaricomycotina</taxon>
        <taxon>Agaricomycetes</taxon>
        <taxon>Agaricomycetidae</taxon>
        <taxon>Agaricales</taxon>
        <taxon>Marasmiineae</taxon>
        <taxon>Physalacriaceae</taxon>
        <taxon>Desarmillaria</taxon>
    </lineage>
</organism>
<dbReference type="Proteomes" id="UP001175211">
    <property type="component" value="Unassembled WGS sequence"/>
</dbReference>
<dbReference type="RefSeq" id="XP_060338159.1">
    <property type="nucleotide sequence ID" value="XM_060482092.1"/>
</dbReference>
<dbReference type="PANTHER" id="PTHR10910:SF62">
    <property type="entry name" value="AT07585P-RELATED"/>
    <property type="match status" value="1"/>
</dbReference>
<dbReference type="PROSITE" id="PS50141">
    <property type="entry name" value="A_DEAMIN_EDITASE"/>
    <property type="match status" value="1"/>
</dbReference>
<gene>
    <name evidence="2" type="ORF">EV420DRAFT_432982</name>
</gene>
<accession>A0AA39NLT8</accession>
<dbReference type="EMBL" id="JAUEPS010000002">
    <property type="protein sequence ID" value="KAK0467884.1"/>
    <property type="molecule type" value="Genomic_DNA"/>
</dbReference>